<sequence length="127" mass="14432">MTSVSVSTSRMVSSYSTKVGNTWRPAASHNTRDDSGVQLLVIRANQEGFEYQTQQQRSSQRDQDLSQEVKHAETSKQEAEIHKGNTRFFLNSCENSNPTRKRVKNTPNSPRVSTWTMDCKTETDMSN</sequence>
<comment type="caution">
    <text evidence="2">The sequence shown here is derived from an EMBL/GenBank/DDBJ whole genome shotgun (WGS) entry which is preliminary data.</text>
</comment>
<name>A0A4Z2HN73_9TELE</name>
<dbReference type="Proteomes" id="UP000314294">
    <property type="component" value="Unassembled WGS sequence"/>
</dbReference>
<feature type="compositionally biased region" description="Polar residues" evidence="1">
    <location>
        <begin position="88"/>
        <end position="98"/>
    </location>
</feature>
<keyword evidence="3" id="KW-1185">Reference proteome</keyword>
<feature type="region of interest" description="Disordered" evidence="1">
    <location>
        <begin position="1"/>
        <end position="34"/>
    </location>
</feature>
<protein>
    <submittedName>
        <fullName evidence="2">Uncharacterized protein</fullName>
    </submittedName>
</protein>
<evidence type="ECO:0000313" key="3">
    <source>
        <dbReference type="Proteomes" id="UP000314294"/>
    </source>
</evidence>
<gene>
    <name evidence="2" type="ORF">EYF80_022528</name>
</gene>
<evidence type="ECO:0000256" key="1">
    <source>
        <dbReference type="SAM" id="MobiDB-lite"/>
    </source>
</evidence>
<feature type="region of interest" description="Disordered" evidence="1">
    <location>
        <begin position="50"/>
        <end position="111"/>
    </location>
</feature>
<dbReference type="AlphaFoldDB" id="A0A4Z2HN73"/>
<dbReference type="EMBL" id="SRLO01000206">
    <property type="protein sequence ID" value="TNN67279.1"/>
    <property type="molecule type" value="Genomic_DNA"/>
</dbReference>
<reference evidence="2 3" key="1">
    <citation type="submission" date="2019-03" db="EMBL/GenBank/DDBJ databases">
        <title>First draft genome of Liparis tanakae, snailfish: a comprehensive survey of snailfish specific genes.</title>
        <authorList>
            <person name="Kim W."/>
            <person name="Song I."/>
            <person name="Jeong J.-H."/>
            <person name="Kim D."/>
            <person name="Kim S."/>
            <person name="Ryu S."/>
            <person name="Song J.Y."/>
            <person name="Lee S.K."/>
        </authorList>
    </citation>
    <scope>NUCLEOTIDE SEQUENCE [LARGE SCALE GENOMIC DNA]</scope>
    <source>
        <tissue evidence="2">Muscle</tissue>
    </source>
</reference>
<organism evidence="2 3">
    <name type="scientific">Liparis tanakae</name>
    <name type="common">Tanaka's snailfish</name>
    <dbReference type="NCBI Taxonomy" id="230148"/>
    <lineage>
        <taxon>Eukaryota</taxon>
        <taxon>Metazoa</taxon>
        <taxon>Chordata</taxon>
        <taxon>Craniata</taxon>
        <taxon>Vertebrata</taxon>
        <taxon>Euteleostomi</taxon>
        <taxon>Actinopterygii</taxon>
        <taxon>Neopterygii</taxon>
        <taxon>Teleostei</taxon>
        <taxon>Neoteleostei</taxon>
        <taxon>Acanthomorphata</taxon>
        <taxon>Eupercaria</taxon>
        <taxon>Perciformes</taxon>
        <taxon>Cottioidei</taxon>
        <taxon>Cottales</taxon>
        <taxon>Liparidae</taxon>
        <taxon>Liparis</taxon>
    </lineage>
</organism>
<evidence type="ECO:0000313" key="2">
    <source>
        <dbReference type="EMBL" id="TNN67279.1"/>
    </source>
</evidence>
<feature type="compositionally biased region" description="Low complexity" evidence="1">
    <location>
        <begin position="1"/>
        <end position="17"/>
    </location>
</feature>
<accession>A0A4Z2HN73</accession>
<proteinExistence type="predicted"/>
<feature type="compositionally biased region" description="Basic and acidic residues" evidence="1">
    <location>
        <begin position="59"/>
        <end position="83"/>
    </location>
</feature>